<evidence type="ECO:0000256" key="4">
    <source>
        <dbReference type="ARBA" id="ARBA00022692"/>
    </source>
</evidence>
<dbReference type="InterPro" id="IPR018764">
    <property type="entry name" value="RskA_C"/>
</dbReference>
<dbReference type="PANTHER" id="PTHR37461:SF1">
    <property type="entry name" value="ANTI-SIGMA-K FACTOR RSKA"/>
    <property type="match status" value="1"/>
</dbReference>
<sequence length="280" mass="28702">MSDRRDDNDPRELTGAYALDAVDTGEREAFERAAGRSENLQAEADELRETALLLALSADPVAPSERLKIDLMAKIASTPQEMPTRSESRPAESAPVDPQPQVAQSAEALPLAASSTPAELKASRRWFSGPIGLVAGVAAAAALFIGGGFVGGALSPDAPVVIDASATELAEITAASDSQRTTVELDGGTTATLVWSEELGRSAVVTDGLEPLPDDKVYEAWYIDSEGAVPAGTFTASGAGTAWHVLEGTMAAGATVGVTVEPAGGSETPTTDPVIVVESA</sequence>
<comment type="caution">
    <text evidence="14">The sequence shown here is derived from an EMBL/GenBank/DDBJ whole genome shotgun (WGS) entry which is preliminary data.</text>
</comment>
<dbReference type="GO" id="GO:0006417">
    <property type="term" value="P:regulation of translation"/>
    <property type="evidence" value="ECO:0007669"/>
    <property type="project" value="TreeGrafter"/>
</dbReference>
<evidence type="ECO:0000313" key="15">
    <source>
        <dbReference type="Proteomes" id="UP001165587"/>
    </source>
</evidence>
<evidence type="ECO:0000313" key="14">
    <source>
        <dbReference type="EMBL" id="MCS5724771.1"/>
    </source>
</evidence>
<proteinExistence type="predicted"/>
<feature type="transmembrane region" description="Helical" evidence="12">
    <location>
        <begin position="131"/>
        <end position="154"/>
    </location>
</feature>
<dbReference type="GO" id="GO:0005886">
    <property type="term" value="C:plasma membrane"/>
    <property type="evidence" value="ECO:0007669"/>
    <property type="project" value="UniProtKB-SubCell"/>
</dbReference>
<dbReference type="InterPro" id="IPR051474">
    <property type="entry name" value="Anti-sigma-K/W_factor"/>
</dbReference>
<keyword evidence="15" id="KW-1185">Reference proteome</keyword>
<evidence type="ECO:0000256" key="8">
    <source>
        <dbReference type="ARBA" id="ARBA00023163"/>
    </source>
</evidence>
<keyword evidence="3" id="KW-1003">Cell membrane</keyword>
<evidence type="ECO:0000256" key="11">
    <source>
        <dbReference type="SAM" id="MobiDB-lite"/>
    </source>
</evidence>
<gene>
    <name evidence="14" type="ORF">N1028_02570</name>
</gene>
<evidence type="ECO:0000256" key="12">
    <source>
        <dbReference type="SAM" id="Phobius"/>
    </source>
</evidence>
<reference evidence="14" key="1">
    <citation type="submission" date="2022-08" db="EMBL/GenBank/DDBJ databases">
        <authorList>
            <person name="Deng Y."/>
            <person name="Han X.-F."/>
            <person name="Zhang Y.-Q."/>
        </authorList>
    </citation>
    <scope>NUCLEOTIDE SEQUENCE</scope>
    <source>
        <strain evidence="14">CPCC 203407</strain>
    </source>
</reference>
<keyword evidence="5 12" id="KW-1133">Transmembrane helix</keyword>
<evidence type="ECO:0000256" key="5">
    <source>
        <dbReference type="ARBA" id="ARBA00022989"/>
    </source>
</evidence>
<evidence type="ECO:0000256" key="9">
    <source>
        <dbReference type="ARBA" id="ARBA00029829"/>
    </source>
</evidence>
<keyword evidence="6" id="KW-0805">Transcription regulation</keyword>
<keyword evidence="7 12" id="KW-0472">Membrane</keyword>
<evidence type="ECO:0000259" key="13">
    <source>
        <dbReference type="Pfam" id="PF10099"/>
    </source>
</evidence>
<dbReference type="EMBL" id="JANLCK010000001">
    <property type="protein sequence ID" value="MCS5724771.1"/>
    <property type="molecule type" value="Genomic_DNA"/>
</dbReference>
<accession>A0AA41XAS7</accession>
<dbReference type="GO" id="GO:0016989">
    <property type="term" value="F:sigma factor antagonist activity"/>
    <property type="evidence" value="ECO:0007669"/>
    <property type="project" value="TreeGrafter"/>
</dbReference>
<protein>
    <recommendedName>
        <fullName evidence="10">Regulator of SigK</fullName>
    </recommendedName>
    <alternativeName>
        <fullName evidence="9">Sigma-K anti-sigma factor RskA</fullName>
    </alternativeName>
</protein>
<evidence type="ECO:0000256" key="1">
    <source>
        <dbReference type="ARBA" id="ARBA00004167"/>
    </source>
</evidence>
<evidence type="ECO:0000256" key="2">
    <source>
        <dbReference type="ARBA" id="ARBA00004236"/>
    </source>
</evidence>
<keyword evidence="8" id="KW-0804">Transcription</keyword>
<dbReference type="Proteomes" id="UP001165587">
    <property type="component" value="Unassembled WGS sequence"/>
</dbReference>
<feature type="domain" description="Anti-sigma K factor RskA C-terminal" evidence="13">
    <location>
        <begin position="135"/>
        <end position="274"/>
    </location>
</feature>
<feature type="region of interest" description="Disordered" evidence="11">
    <location>
        <begin position="78"/>
        <end position="109"/>
    </location>
</feature>
<organism evidence="14 15">
    <name type="scientific">Herbiconiux oxytropis</name>
    <dbReference type="NCBI Taxonomy" id="2970915"/>
    <lineage>
        <taxon>Bacteria</taxon>
        <taxon>Bacillati</taxon>
        <taxon>Actinomycetota</taxon>
        <taxon>Actinomycetes</taxon>
        <taxon>Micrococcales</taxon>
        <taxon>Microbacteriaceae</taxon>
        <taxon>Herbiconiux</taxon>
    </lineage>
</organism>
<dbReference type="RefSeq" id="WP_259525201.1">
    <property type="nucleotide sequence ID" value="NZ_JANLCK010000001.1"/>
</dbReference>
<evidence type="ECO:0000256" key="3">
    <source>
        <dbReference type="ARBA" id="ARBA00022475"/>
    </source>
</evidence>
<dbReference type="PANTHER" id="PTHR37461">
    <property type="entry name" value="ANTI-SIGMA-K FACTOR RSKA"/>
    <property type="match status" value="1"/>
</dbReference>
<keyword evidence="4 12" id="KW-0812">Transmembrane</keyword>
<evidence type="ECO:0000256" key="6">
    <source>
        <dbReference type="ARBA" id="ARBA00023015"/>
    </source>
</evidence>
<evidence type="ECO:0000256" key="10">
    <source>
        <dbReference type="ARBA" id="ARBA00030803"/>
    </source>
</evidence>
<evidence type="ECO:0000256" key="7">
    <source>
        <dbReference type="ARBA" id="ARBA00023136"/>
    </source>
</evidence>
<dbReference type="InterPro" id="IPR041916">
    <property type="entry name" value="Anti_sigma_zinc_sf"/>
</dbReference>
<dbReference type="AlphaFoldDB" id="A0AA41XAS7"/>
<dbReference type="Gene3D" id="1.10.10.1320">
    <property type="entry name" value="Anti-sigma factor, zinc-finger domain"/>
    <property type="match status" value="1"/>
</dbReference>
<name>A0AA41XAS7_9MICO</name>
<dbReference type="Pfam" id="PF10099">
    <property type="entry name" value="RskA_C"/>
    <property type="match status" value="1"/>
</dbReference>
<comment type="subcellular location">
    <subcellularLocation>
        <location evidence="2">Cell membrane</location>
    </subcellularLocation>
    <subcellularLocation>
        <location evidence="1">Membrane</location>
        <topology evidence="1">Single-pass membrane protein</topology>
    </subcellularLocation>
</comment>